<dbReference type="EMBL" id="OC917168">
    <property type="protein sequence ID" value="CAD7646371.1"/>
    <property type="molecule type" value="Genomic_DNA"/>
</dbReference>
<accession>A0A7R9LT97</accession>
<reference evidence="1" key="1">
    <citation type="submission" date="2020-11" db="EMBL/GenBank/DDBJ databases">
        <authorList>
            <person name="Tran Van P."/>
        </authorList>
    </citation>
    <scope>NUCLEOTIDE SEQUENCE</scope>
</reference>
<dbReference type="OrthoDB" id="6423950at2759"/>
<evidence type="ECO:0000313" key="1">
    <source>
        <dbReference type="EMBL" id="CAD7646371.1"/>
    </source>
</evidence>
<name>A0A7R9LT97_9ACAR</name>
<dbReference type="Proteomes" id="UP000728032">
    <property type="component" value="Unassembled WGS sequence"/>
</dbReference>
<sequence length="216" mass="25792">MSSIILSHLRSNRRCLQISMGLATNCWKRKDYILDQLDINKTYILMNTNTRPMIPILVPNLSHFQITGKTDNRDIIEAERDVRVVKEAPGVEGSSVAMRLDFRIIRDPRSYTHLTVIRRRKMSKHKRKKWRRKMLAFLKKKYLRRNIKKEKTFRAELLAQIKEAEEFDAEKYVQNILQTIDSMPQEDTREQKIEKIKDLIRKNRKETNLIPPKFLD</sequence>
<keyword evidence="2" id="KW-1185">Reference proteome</keyword>
<dbReference type="EMBL" id="CAJPVJ010002343">
    <property type="protein sequence ID" value="CAG2166169.1"/>
    <property type="molecule type" value="Genomic_DNA"/>
</dbReference>
<evidence type="ECO:0000313" key="2">
    <source>
        <dbReference type="Proteomes" id="UP000728032"/>
    </source>
</evidence>
<dbReference type="AlphaFoldDB" id="A0A7R9LT97"/>
<proteinExistence type="predicted"/>
<organism evidence="1">
    <name type="scientific">Oppiella nova</name>
    <dbReference type="NCBI Taxonomy" id="334625"/>
    <lineage>
        <taxon>Eukaryota</taxon>
        <taxon>Metazoa</taxon>
        <taxon>Ecdysozoa</taxon>
        <taxon>Arthropoda</taxon>
        <taxon>Chelicerata</taxon>
        <taxon>Arachnida</taxon>
        <taxon>Acari</taxon>
        <taxon>Acariformes</taxon>
        <taxon>Sarcoptiformes</taxon>
        <taxon>Oribatida</taxon>
        <taxon>Brachypylina</taxon>
        <taxon>Oppioidea</taxon>
        <taxon>Oppiidae</taxon>
        <taxon>Oppiella</taxon>
    </lineage>
</organism>
<evidence type="ECO:0008006" key="3">
    <source>
        <dbReference type="Google" id="ProtNLM"/>
    </source>
</evidence>
<gene>
    <name evidence="1" type="ORF">ONB1V03_LOCUS5696</name>
</gene>
<protein>
    <recommendedName>
        <fullName evidence="3">Mitochondrial mRNA-processing protein COX24 C-terminal domain-containing protein</fullName>
    </recommendedName>
</protein>